<dbReference type="RefSeq" id="WP_091338911.1">
    <property type="nucleotide sequence ID" value="NZ_FNRM01000001.1"/>
</dbReference>
<keyword evidence="3" id="KW-1185">Reference proteome</keyword>
<sequence length="331" mass="37769">MPTSDQSNTENPVQQDWLHHWQPLWQQMQHEKMLNQRGQVLHYSCFRLPNATTAIVISAGRIEMAVKYSAVIFELVQAGYSVYILDHLGQGASARELSNPHKGHIGTFDHYSDDWQFFMQQVVIPSQHQRYLALCHSMGSAIFANYLLRYPQHPFAAAVLCSPMFGIYSGPIPFAAALPVIRALRWINRQLSAQSWYLPGQGNYRPDPFPANRLTNCPQQYQWLLSLYQAEPTLQLGGVTLDWLLAADQVMQRLATTGHSIELPLLVLQAGADRVVDNKAQQRFVAQRPELRELKVLTGAKHELLLEQASIRKQTMHAILQFFAHYRTVQE</sequence>
<dbReference type="InterPro" id="IPR029058">
    <property type="entry name" value="AB_hydrolase_fold"/>
</dbReference>
<dbReference type="OrthoDB" id="9788260at2"/>
<protein>
    <submittedName>
        <fullName evidence="2">Lysophospholipase</fullName>
    </submittedName>
</protein>
<dbReference type="InterPro" id="IPR022742">
    <property type="entry name" value="Hydrolase_4"/>
</dbReference>
<dbReference type="STRING" id="152573.SAMN04488051_101499"/>
<dbReference type="PANTHER" id="PTHR11614">
    <property type="entry name" value="PHOSPHOLIPASE-RELATED"/>
    <property type="match status" value="1"/>
</dbReference>
<evidence type="ECO:0000313" key="2">
    <source>
        <dbReference type="EMBL" id="SEA05379.1"/>
    </source>
</evidence>
<evidence type="ECO:0000259" key="1">
    <source>
        <dbReference type="Pfam" id="PF12146"/>
    </source>
</evidence>
<accession>A0A1H3Y127</accession>
<proteinExistence type="predicted"/>
<feature type="domain" description="Serine aminopeptidase S33" evidence="1">
    <location>
        <begin position="52"/>
        <end position="308"/>
    </location>
</feature>
<dbReference type="Gene3D" id="3.40.50.1820">
    <property type="entry name" value="alpha/beta hydrolase"/>
    <property type="match status" value="1"/>
</dbReference>
<dbReference type="SUPFAM" id="SSF53474">
    <property type="entry name" value="alpha/beta-Hydrolases"/>
    <property type="match status" value="1"/>
</dbReference>
<name>A0A1H3Y127_ALKAM</name>
<dbReference type="InterPro" id="IPR051044">
    <property type="entry name" value="MAG_DAG_Lipase"/>
</dbReference>
<dbReference type="AlphaFoldDB" id="A0A1H3Y127"/>
<evidence type="ECO:0000313" key="3">
    <source>
        <dbReference type="Proteomes" id="UP000198773"/>
    </source>
</evidence>
<dbReference type="Pfam" id="PF12146">
    <property type="entry name" value="Hydrolase_4"/>
    <property type="match status" value="1"/>
</dbReference>
<dbReference type="EMBL" id="FNRM01000001">
    <property type="protein sequence ID" value="SEA05379.1"/>
    <property type="molecule type" value="Genomic_DNA"/>
</dbReference>
<organism evidence="2 3">
    <name type="scientific">Alkalimonas amylolytica</name>
    <dbReference type="NCBI Taxonomy" id="152573"/>
    <lineage>
        <taxon>Bacteria</taxon>
        <taxon>Pseudomonadati</taxon>
        <taxon>Pseudomonadota</taxon>
        <taxon>Gammaproteobacteria</taxon>
        <taxon>Alkalimonas</taxon>
    </lineage>
</organism>
<dbReference type="Proteomes" id="UP000198773">
    <property type="component" value="Unassembled WGS sequence"/>
</dbReference>
<reference evidence="2 3" key="1">
    <citation type="submission" date="2016-10" db="EMBL/GenBank/DDBJ databases">
        <authorList>
            <person name="de Groot N.N."/>
        </authorList>
    </citation>
    <scope>NUCLEOTIDE SEQUENCE [LARGE SCALE GENOMIC DNA]</scope>
    <source>
        <strain evidence="2 3">CGMCC 1.3430</strain>
    </source>
</reference>
<gene>
    <name evidence="2" type="ORF">SAMN04488051_101499</name>
</gene>